<dbReference type="EMBL" id="CACRSJ010000110">
    <property type="protein sequence ID" value="VYS68408.1"/>
    <property type="molecule type" value="Genomic_DNA"/>
</dbReference>
<proteinExistence type="predicted"/>
<dbReference type="Proteomes" id="UP000426265">
    <property type="component" value="Unassembled WGS sequence"/>
</dbReference>
<reference evidence="1 2" key="1">
    <citation type="submission" date="2019-11" db="EMBL/GenBank/DDBJ databases">
        <authorList>
            <person name="Jiao W.-B."/>
            <person name="Schneeberger K."/>
        </authorList>
    </citation>
    <scope>NUCLEOTIDE SEQUENCE [LARGE SCALE GENOMIC DNA]</scope>
    <source>
        <strain evidence="2">cv. An-1</strain>
    </source>
</reference>
<evidence type="ECO:0000313" key="1">
    <source>
        <dbReference type="EMBL" id="VYS68408.1"/>
    </source>
</evidence>
<dbReference type="ExpressionAtlas" id="A0A654G5F5">
    <property type="expression patterns" value="baseline and differential"/>
</dbReference>
<protein>
    <submittedName>
        <fullName evidence="1">Uncharacterized protein</fullName>
    </submittedName>
</protein>
<gene>
    <name evidence="1" type="ORF">AN1_LOCUS23798</name>
</gene>
<dbReference type="AlphaFoldDB" id="A0A654G5F5"/>
<sequence>MKSRRRISWEEINESWLNGLCVFCKEPEAPDHHLKHKNLGLLMIYGNDDHLSNGGIGESIDHPSMNLVHEEREEHSKLDNHKDLVQRTIMEEREEHSNSEILKSVEPREVNFGLENLDSVVMNEYQEQDWVKQNMNKRFEVEDDVDRGQKLLSITENCSAHQVFGKTSQHEEKLEIKKKAKGFKSWMFKFKLAKKTIRKRDNKGWFHTWSRKVGWRKNKPMKLQFVSHQVKESSHRDKDSFAGKKSIKQEMCVEVESLLQQQDLRRIKETQADQGDSYVVVRKLLPHLESVCATKSFLDNDSMSELEAELTDSKMRTAGVTQHQVSIFVMETSHHHQVLEDFDMHMVIEDQQPIVTEALRLISNDFHSDVAELCEQLTCDESHKPKQRLAPKSWMFKYRRDHKILHSPTMSRNVRMVVFRKMEAAERSQHLVTHRFHVGPLEMDTQDSEIGIIEVLRRVMMLFQNSIVQAKMMVTKRKKTFYKSRRFKFKHRVVPRALQYGFEVKMKQKVSTEYPCLFLIGKEAELVHILLGYRDVMFNLKKKGRFRLFQSFSKQLLLWLRHDALLIKPFLLSDERFQIKHTWRTKFIHSVSSIGVGHYEYSIWTQSDKGTQLFYSRRLVVYKLGSEAKNVVEVSQRVYQLVKLKFAKDKRKLEVIQSQTFDPGIGIESQELLENTYSN</sequence>
<accession>A0A654G5F5</accession>
<evidence type="ECO:0000313" key="2">
    <source>
        <dbReference type="Proteomes" id="UP000426265"/>
    </source>
</evidence>
<organism evidence="1 2">
    <name type="scientific">Arabidopsis thaliana</name>
    <name type="common">Mouse-ear cress</name>
    <dbReference type="NCBI Taxonomy" id="3702"/>
    <lineage>
        <taxon>Eukaryota</taxon>
        <taxon>Viridiplantae</taxon>
        <taxon>Streptophyta</taxon>
        <taxon>Embryophyta</taxon>
        <taxon>Tracheophyta</taxon>
        <taxon>Spermatophyta</taxon>
        <taxon>Magnoliopsida</taxon>
        <taxon>eudicotyledons</taxon>
        <taxon>Gunneridae</taxon>
        <taxon>Pentapetalae</taxon>
        <taxon>rosids</taxon>
        <taxon>malvids</taxon>
        <taxon>Brassicales</taxon>
        <taxon>Brassicaceae</taxon>
        <taxon>Camelineae</taxon>
        <taxon>Arabidopsis</taxon>
    </lineage>
</organism>
<name>A0A654G5F5_ARATH</name>